<evidence type="ECO:0000256" key="5">
    <source>
        <dbReference type="ARBA" id="ARBA00022801"/>
    </source>
</evidence>
<dbReference type="Pfam" id="PF06769">
    <property type="entry name" value="YoeB_toxin"/>
    <property type="match status" value="1"/>
</dbReference>
<dbReference type="SUPFAM" id="SSF143011">
    <property type="entry name" value="RelE-like"/>
    <property type="match status" value="1"/>
</dbReference>
<dbReference type="InterPro" id="IPR009614">
    <property type="entry name" value="YoeB_toxin"/>
</dbReference>
<dbReference type="OrthoDB" id="9801102at2"/>
<dbReference type="GO" id="GO:0006401">
    <property type="term" value="P:RNA catabolic process"/>
    <property type="evidence" value="ECO:0007669"/>
    <property type="project" value="InterPro"/>
</dbReference>
<protein>
    <recommendedName>
        <fullName evidence="6">Putative mRNA interferase YoeB</fullName>
    </recommendedName>
</protein>
<dbReference type="GO" id="GO:0016787">
    <property type="term" value="F:hydrolase activity"/>
    <property type="evidence" value="ECO:0007669"/>
    <property type="project" value="UniProtKB-KW"/>
</dbReference>
<comment type="similarity">
    <text evidence="1">Belongs to the YoeB family.</text>
</comment>
<keyword evidence="2" id="KW-1277">Toxin-antitoxin system</keyword>
<dbReference type="NCBIfam" id="TIGR02116">
    <property type="entry name" value="toxin_Txe_YoeB"/>
    <property type="match status" value="1"/>
</dbReference>
<organism evidence="7 8">
    <name type="scientific">Paraburkholderia guartelaensis</name>
    <dbReference type="NCBI Taxonomy" id="2546446"/>
    <lineage>
        <taxon>Bacteria</taxon>
        <taxon>Pseudomonadati</taxon>
        <taxon>Pseudomonadota</taxon>
        <taxon>Betaproteobacteria</taxon>
        <taxon>Burkholderiales</taxon>
        <taxon>Burkholderiaceae</taxon>
        <taxon>Paraburkholderia</taxon>
    </lineage>
</organism>
<dbReference type="PANTHER" id="PTHR38039">
    <property type="entry name" value="TOXIN YOEB"/>
    <property type="match status" value="1"/>
</dbReference>
<reference evidence="7 8" key="1">
    <citation type="submission" date="2019-03" db="EMBL/GenBank/DDBJ databases">
        <title>Paraburkholderia sp. isolated from native Mimosa gymnas in Guartela State Park, Brazil.</title>
        <authorList>
            <person name="Paulitsch F."/>
            <person name="Hungria M."/>
            <person name="Delamuta J.R.M."/>
            <person name="Ribeiro R.A."/>
            <person name="Dall'Agnol R."/>
            <person name="Silva J.S.B."/>
        </authorList>
    </citation>
    <scope>NUCLEOTIDE SEQUENCE [LARGE SCALE GENOMIC DNA]</scope>
    <source>
        <strain evidence="7 8">CNPSo 3008</strain>
    </source>
</reference>
<evidence type="ECO:0000313" key="7">
    <source>
        <dbReference type="EMBL" id="TDG02020.1"/>
    </source>
</evidence>
<name>A0A4R5L341_9BURK</name>
<dbReference type="Gene3D" id="3.30.2310.20">
    <property type="entry name" value="RelE-like"/>
    <property type="match status" value="1"/>
</dbReference>
<dbReference type="GO" id="GO:0045892">
    <property type="term" value="P:negative regulation of DNA-templated transcription"/>
    <property type="evidence" value="ECO:0007669"/>
    <property type="project" value="TreeGrafter"/>
</dbReference>
<dbReference type="PANTHER" id="PTHR38039:SF1">
    <property type="entry name" value="TOXIN YOEB"/>
    <property type="match status" value="1"/>
</dbReference>
<keyword evidence="5" id="KW-0378">Hydrolase</keyword>
<evidence type="ECO:0000313" key="8">
    <source>
        <dbReference type="Proteomes" id="UP000295606"/>
    </source>
</evidence>
<evidence type="ECO:0000256" key="2">
    <source>
        <dbReference type="ARBA" id="ARBA00022649"/>
    </source>
</evidence>
<evidence type="ECO:0000256" key="4">
    <source>
        <dbReference type="ARBA" id="ARBA00022759"/>
    </source>
</evidence>
<evidence type="ECO:0000256" key="3">
    <source>
        <dbReference type="ARBA" id="ARBA00022722"/>
    </source>
</evidence>
<keyword evidence="3" id="KW-0540">Nuclease</keyword>
<evidence type="ECO:0000256" key="1">
    <source>
        <dbReference type="ARBA" id="ARBA00008172"/>
    </source>
</evidence>
<dbReference type="Proteomes" id="UP000295606">
    <property type="component" value="Unassembled WGS sequence"/>
</dbReference>
<dbReference type="EMBL" id="SMOD01000083">
    <property type="protein sequence ID" value="TDG02020.1"/>
    <property type="molecule type" value="Genomic_DNA"/>
</dbReference>
<gene>
    <name evidence="7" type="ORF">E1N52_41940</name>
</gene>
<dbReference type="AlphaFoldDB" id="A0A4R5L341"/>
<evidence type="ECO:0000256" key="6">
    <source>
        <dbReference type="ARBA" id="ARBA00030388"/>
    </source>
</evidence>
<comment type="caution">
    <text evidence="7">The sequence shown here is derived from an EMBL/GenBank/DDBJ whole genome shotgun (WGS) entry which is preliminary data.</text>
</comment>
<dbReference type="InterPro" id="IPR035093">
    <property type="entry name" value="RelE/ParE_toxin_dom_sf"/>
</dbReference>
<dbReference type="GO" id="GO:0004519">
    <property type="term" value="F:endonuclease activity"/>
    <property type="evidence" value="ECO:0007669"/>
    <property type="project" value="UniProtKB-KW"/>
</dbReference>
<keyword evidence="4" id="KW-0255">Endonuclease</keyword>
<accession>A0A4R5L341</accession>
<proteinExistence type="inferred from homology"/>
<sequence length="88" mass="10382">MSGALNIMWTAEAWEDYVYWQGQDRRTLKRINQLIKDAQRTPFEGIGKPEPLKANLTGFWSRRIDDTNRLVYEISGSQINIVSCRYHY</sequence>